<dbReference type="Proteomes" id="UP001149090">
    <property type="component" value="Unassembled WGS sequence"/>
</dbReference>
<dbReference type="EMBL" id="JAPDFW010000073">
    <property type="protein sequence ID" value="KAJ5073712.1"/>
    <property type="molecule type" value="Genomic_DNA"/>
</dbReference>
<name>A0A9Q0LIV3_ANAIG</name>
<organism evidence="14 15">
    <name type="scientific">Anaeramoeba ignava</name>
    <name type="common">Anaerobic marine amoeba</name>
    <dbReference type="NCBI Taxonomy" id="1746090"/>
    <lineage>
        <taxon>Eukaryota</taxon>
        <taxon>Metamonada</taxon>
        <taxon>Anaeramoebidae</taxon>
        <taxon>Anaeramoeba</taxon>
    </lineage>
</organism>
<dbReference type="FunFam" id="1.10.510.10:FF:001222">
    <property type="entry name" value="Serine/threonine-protein kinase ppk25"/>
    <property type="match status" value="1"/>
</dbReference>
<dbReference type="SUPFAM" id="SSF56112">
    <property type="entry name" value="Protein kinase-like (PK-like)"/>
    <property type="match status" value="1"/>
</dbReference>
<dbReference type="GO" id="GO:0005737">
    <property type="term" value="C:cytoplasm"/>
    <property type="evidence" value="ECO:0007669"/>
    <property type="project" value="UniProtKB-SubCell"/>
</dbReference>
<evidence type="ECO:0000256" key="9">
    <source>
        <dbReference type="ARBA" id="ARBA00047899"/>
    </source>
</evidence>
<dbReference type="SUPFAM" id="SSF103243">
    <property type="entry name" value="KA1-like"/>
    <property type="match status" value="1"/>
</dbReference>
<dbReference type="CDD" id="cd14079">
    <property type="entry name" value="STKc_AMPK_alpha"/>
    <property type="match status" value="1"/>
</dbReference>
<feature type="region of interest" description="Disordered" evidence="12">
    <location>
        <begin position="548"/>
        <end position="568"/>
    </location>
</feature>
<dbReference type="GO" id="GO:0004674">
    <property type="term" value="F:protein serine/threonine kinase activity"/>
    <property type="evidence" value="ECO:0007669"/>
    <property type="project" value="UniProtKB-KW"/>
</dbReference>
<comment type="catalytic activity">
    <reaction evidence="9">
        <text>L-threonyl-[protein] + ATP = O-phospho-L-threonyl-[protein] + ADP + H(+)</text>
        <dbReference type="Rhea" id="RHEA:46608"/>
        <dbReference type="Rhea" id="RHEA-COMP:11060"/>
        <dbReference type="Rhea" id="RHEA-COMP:11605"/>
        <dbReference type="ChEBI" id="CHEBI:15378"/>
        <dbReference type="ChEBI" id="CHEBI:30013"/>
        <dbReference type="ChEBI" id="CHEBI:30616"/>
        <dbReference type="ChEBI" id="CHEBI:61977"/>
        <dbReference type="ChEBI" id="CHEBI:456216"/>
        <dbReference type="EC" id="2.7.11.1"/>
    </reaction>
</comment>
<evidence type="ECO:0000256" key="3">
    <source>
        <dbReference type="ARBA" id="ARBA00022490"/>
    </source>
</evidence>
<feature type="compositionally biased region" description="Basic and acidic residues" evidence="12">
    <location>
        <begin position="557"/>
        <end position="568"/>
    </location>
</feature>
<comment type="caution">
    <text evidence="14">The sequence shown here is derived from an EMBL/GenBank/DDBJ whole genome shotgun (WGS) entry which is preliminary data.</text>
</comment>
<evidence type="ECO:0000256" key="10">
    <source>
        <dbReference type="ARBA" id="ARBA00048679"/>
    </source>
</evidence>
<accession>A0A9Q0LIV3</accession>
<dbReference type="InterPro" id="IPR000719">
    <property type="entry name" value="Prot_kinase_dom"/>
</dbReference>
<dbReference type="PROSITE" id="PS00108">
    <property type="entry name" value="PROTEIN_KINASE_ST"/>
    <property type="match status" value="1"/>
</dbReference>
<keyword evidence="8 11" id="KW-0067">ATP-binding</keyword>
<evidence type="ECO:0000256" key="1">
    <source>
        <dbReference type="ARBA" id="ARBA00004496"/>
    </source>
</evidence>
<evidence type="ECO:0000259" key="13">
    <source>
        <dbReference type="PROSITE" id="PS50011"/>
    </source>
</evidence>
<keyword evidence="6 11" id="KW-0547">Nucleotide-binding</keyword>
<dbReference type="GO" id="GO:0035556">
    <property type="term" value="P:intracellular signal transduction"/>
    <property type="evidence" value="ECO:0007669"/>
    <property type="project" value="TreeGrafter"/>
</dbReference>
<sequence length="626" mass="73061">MNDHNQPNLKIGPYSLGKTLGIGAFGKVKIGIHDKTRHIVAVKILDRKKIQTLNMNDKVQREIRMLKIFWHPHIIRLYEVIYTKTDIFMIMEFIEGGELFDYILKSGKLSEDQARKFFQQIISGVAYCHQRRVVHRDIKPENLLLDRNHNVKVADFGLSNIMEDGNFLTTSCGSPNYASPEVISGNHYAGPEIDVWSCGVVLYALLCGRLPFDEEQISVLFQKIKLGKFRPPLETLSDSSKNLISRMLEVDPVKRITIDEIMQHPWFIQDIPEYIIKWYQLGIETPKSLKILDKQTLRDLSKTMKIPKKKIKNLLKKGKNSELVLMYKLFLDKKYKNNPEYIPEGFSPDNFSSEKSPFLSYGEISPITSPKSPFSPKPRNKTIIQQKTNWCLGIQTTDLPQKVMHEVYRALSLLNFEWKIFNIYHIRCRPKKIVHDNFSDISNTNNRIHDLLQQNQITQNLPSQFSSQNVVFEFFDSQLNYQKSNPIRNEQTSVNYQNNNQERKNQNNRNEDDTKVGEDLTGMNINITNQKMKNEKNILDEKENLPNLLTNKMNGNKNEEKESNKLESNEIENDNSYIHYVKVDLKLFIYDYSTKSLMLDFRKIKGGNFPFFNFCAQLIKLMRIKK</sequence>
<dbReference type="Gene3D" id="1.10.510.10">
    <property type="entry name" value="Transferase(Phosphotransferase) domain 1"/>
    <property type="match status" value="1"/>
</dbReference>
<evidence type="ECO:0000256" key="2">
    <source>
        <dbReference type="ARBA" id="ARBA00012513"/>
    </source>
</evidence>
<dbReference type="InterPro" id="IPR008271">
    <property type="entry name" value="Ser/Thr_kinase_AS"/>
</dbReference>
<protein>
    <recommendedName>
        <fullName evidence="2">non-specific serine/threonine protein kinase</fullName>
        <ecNumber evidence="2">2.7.11.1</ecNumber>
    </recommendedName>
</protein>
<keyword evidence="15" id="KW-1185">Reference proteome</keyword>
<dbReference type="PROSITE" id="PS00107">
    <property type="entry name" value="PROTEIN_KINASE_ATP"/>
    <property type="match status" value="1"/>
</dbReference>
<dbReference type="InterPro" id="IPR017441">
    <property type="entry name" value="Protein_kinase_ATP_BS"/>
</dbReference>
<evidence type="ECO:0000256" key="6">
    <source>
        <dbReference type="ARBA" id="ARBA00022741"/>
    </source>
</evidence>
<feature type="binding site" evidence="11">
    <location>
        <position position="43"/>
    </location>
    <ligand>
        <name>ATP</name>
        <dbReference type="ChEBI" id="CHEBI:30616"/>
    </ligand>
</feature>
<evidence type="ECO:0000256" key="5">
    <source>
        <dbReference type="ARBA" id="ARBA00022679"/>
    </source>
</evidence>
<dbReference type="PANTHER" id="PTHR24346">
    <property type="entry name" value="MAP/MICROTUBULE AFFINITY-REGULATING KINASE"/>
    <property type="match status" value="1"/>
</dbReference>
<evidence type="ECO:0000256" key="8">
    <source>
        <dbReference type="ARBA" id="ARBA00022840"/>
    </source>
</evidence>
<evidence type="ECO:0000256" key="4">
    <source>
        <dbReference type="ARBA" id="ARBA00022527"/>
    </source>
</evidence>
<evidence type="ECO:0000256" key="12">
    <source>
        <dbReference type="SAM" id="MobiDB-lite"/>
    </source>
</evidence>
<dbReference type="Gene3D" id="3.30.310.80">
    <property type="entry name" value="Kinase associated domain 1, KA1"/>
    <property type="match status" value="1"/>
</dbReference>
<comment type="subcellular location">
    <subcellularLocation>
        <location evidence="1">Cytoplasm</location>
    </subcellularLocation>
</comment>
<evidence type="ECO:0000313" key="14">
    <source>
        <dbReference type="EMBL" id="KAJ5073712.1"/>
    </source>
</evidence>
<proteinExistence type="predicted"/>
<feature type="compositionally biased region" description="Basic and acidic residues" evidence="12">
    <location>
        <begin position="501"/>
        <end position="518"/>
    </location>
</feature>
<keyword evidence="5" id="KW-0808">Transferase</keyword>
<comment type="catalytic activity">
    <reaction evidence="10">
        <text>L-seryl-[protein] + ATP = O-phospho-L-seryl-[protein] + ADP + H(+)</text>
        <dbReference type="Rhea" id="RHEA:17989"/>
        <dbReference type="Rhea" id="RHEA-COMP:9863"/>
        <dbReference type="Rhea" id="RHEA-COMP:11604"/>
        <dbReference type="ChEBI" id="CHEBI:15378"/>
        <dbReference type="ChEBI" id="CHEBI:29999"/>
        <dbReference type="ChEBI" id="CHEBI:30616"/>
        <dbReference type="ChEBI" id="CHEBI:83421"/>
        <dbReference type="ChEBI" id="CHEBI:456216"/>
        <dbReference type="EC" id="2.7.11.1"/>
    </reaction>
</comment>
<dbReference type="Pfam" id="PF00069">
    <property type="entry name" value="Pkinase"/>
    <property type="match status" value="1"/>
</dbReference>
<gene>
    <name evidence="14" type="ORF">M0811_08549</name>
</gene>
<feature type="compositionally biased region" description="Polar residues" evidence="12">
    <location>
        <begin position="485"/>
        <end position="494"/>
    </location>
</feature>
<feature type="domain" description="Protein kinase" evidence="13">
    <location>
        <begin position="14"/>
        <end position="267"/>
    </location>
</feature>
<dbReference type="PANTHER" id="PTHR24346:SF110">
    <property type="entry name" value="NON-SPECIFIC SERINE_THREONINE PROTEIN KINASE"/>
    <property type="match status" value="1"/>
</dbReference>
<dbReference type="InterPro" id="IPR011009">
    <property type="entry name" value="Kinase-like_dom_sf"/>
</dbReference>
<dbReference type="OrthoDB" id="193931at2759"/>
<dbReference type="AlphaFoldDB" id="A0A9Q0LIV3"/>
<keyword evidence="3" id="KW-0963">Cytoplasm</keyword>
<evidence type="ECO:0000256" key="11">
    <source>
        <dbReference type="PROSITE-ProRule" id="PRU10141"/>
    </source>
</evidence>
<evidence type="ECO:0000256" key="7">
    <source>
        <dbReference type="ARBA" id="ARBA00022777"/>
    </source>
</evidence>
<dbReference type="EC" id="2.7.11.1" evidence="2"/>
<keyword evidence="4 14" id="KW-0723">Serine/threonine-protein kinase</keyword>
<dbReference type="GO" id="GO:0005524">
    <property type="term" value="F:ATP binding"/>
    <property type="evidence" value="ECO:0007669"/>
    <property type="project" value="UniProtKB-UniRule"/>
</dbReference>
<dbReference type="FunFam" id="3.30.200.20:FF:000003">
    <property type="entry name" value="Non-specific serine/threonine protein kinase"/>
    <property type="match status" value="1"/>
</dbReference>
<keyword evidence="7 14" id="KW-0418">Kinase</keyword>
<dbReference type="PROSITE" id="PS50011">
    <property type="entry name" value="PROTEIN_KINASE_DOM"/>
    <property type="match status" value="1"/>
</dbReference>
<dbReference type="InterPro" id="IPR028375">
    <property type="entry name" value="KA1/Ssp2_C"/>
</dbReference>
<dbReference type="SMART" id="SM00220">
    <property type="entry name" value="S_TKc"/>
    <property type="match status" value="1"/>
</dbReference>
<evidence type="ECO:0000313" key="15">
    <source>
        <dbReference type="Proteomes" id="UP001149090"/>
    </source>
</evidence>
<feature type="region of interest" description="Disordered" evidence="12">
    <location>
        <begin position="485"/>
        <end position="518"/>
    </location>
</feature>
<reference evidence="14" key="1">
    <citation type="submission" date="2022-10" db="EMBL/GenBank/DDBJ databases">
        <title>Novel sulphate-reducing endosymbionts in the free-living metamonad Anaeramoeba.</title>
        <authorList>
            <person name="Jerlstrom-Hultqvist J."/>
            <person name="Cepicka I."/>
            <person name="Gallot-Lavallee L."/>
            <person name="Salas-Leiva D."/>
            <person name="Curtis B.A."/>
            <person name="Zahonova K."/>
            <person name="Pipaliya S."/>
            <person name="Dacks J."/>
            <person name="Roger A.J."/>
        </authorList>
    </citation>
    <scope>NUCLEOTIDE SEQUENCE</scope>
    <source>
        <strain evidence="14">BMAN</strain>
    </source>
</reference>